<accession>A0A7E4VSV1</accession>
<dbReference type="Proteomes" id="UP000492821">
    <property type="component" value="Unassembled WGS sequence"/>
</dbReference>
<name>A0A7E4VSV1_PANRE</name>
<dbReference type="AlphaFoldDB" id="A0A7E4VSV1"/>
<organism evidence="1 2">
    <name type="scientific">Panagrellus redivivus</name>
    <name type="common">Microworm</name>
    <dbReference type="NCBI Taxonomy" id="6233"/>
    <lineage>
        <taxon>Eukaryota</taxon>
        <taxon>Metazoa</taxon>
        <taxon>Ecdysozoa</taxon>
        <taxon>Nematoda</taxon>
        <taxon>Chromadorea</taxon>
        <taxon>Rhabditida</taxon>
        <taxon>Tylenchina</taxon>
        <taxon>Panagrolaimomorpha</taxon>
        <taxon>Panagrolaimoidea</taxon>
        <taxon>Panagrolaimidae</taxon>
        <taxon>Panagrellus</taxon>
    </lineage>
</organism>
<proteinExistence type="predicted"/>
<reference evidence="1" key="1">
    <citation type="journal article" date="2013" name="Genetics">
        <title>The draft genome and transcriptome of Panagrellus redivivus are shaped by the harsh demands of a free-living lifestyle.</title>
        <authorList>
            <person name="Srinivasan J."/>
            <person name="Dillman A.R."/>
            <person name="Macchietto M.G."/>
            <person name="Heikkinen L."/>
            <person name="Lakso M."/>
            <person name="Fracchia K.M."/>
            <person name="Antoshechkin I."/>
            <person name="Mortazavi A."/>
            <person name="Wong G."/>
            <person name="Sternberg P.W."/>
        </authorList>
    </citation>
    <scope>NUCLEOTIDE SEQUENCE [LARGE SCALE GENOMIC DNA]</scope>
    <source>
        <strain evidence="1">MT8872</strain>
    </source>
</reference>
<sequence>MPFPATRLHYDLRIRLSELSSPAERYRLQLAAGNLNICPPQFQKVRKRHSCCFKIDKPSPIGVFGYRRLDETHSEGEWWYLRDSDNTLTECTGELSLVRFGLKDLDSDDMNRVILSPTSFSLHDCDVSIEFLQKLSKMTTPFKSLGYQRRALGIADTLKLFPHLEALKIYKCPSTPWLADLASAPDNNLKELEIEGSLKELVTFTVDEVKAYFKTLRKEFHIYLLFTNGQRNPDYFDDPPHDETWKENDKKLKQELHDKLKEVHYREVQPPTPHITVASLGEYKRSFFLLSRKRGHT</sequence>
<protein>
    <submittedName>
        <fullName evidence="2">ATP synthase subunit s, mitochondrial</fullName>
    </submittedName>
</protein>
<reference evidence="2" key="2">
    <citation type="submission" date="2020-10" db="UniProtKB">
        <authorList>
            <consortium name="WormBaseParasite"/>
        </authorList>
    </citation>
    <scope>IDENTIFICATION</scope>
</reference>
<keyword evidence="1" id="KW-1185">Reference proteome</keyword>
<evidence type="ECO:0000313" key="2">
    <source>
        <dbReference type="WBParaSite" id="Pan_g23773.t1"/>
    </source>
</evidence>
<evidence type="ECO:0000313" key="1">
    <source>
        <dbReference type="Proteomes" id="UP000492821"/>
    </source>
</evidence>
<dbReference type="WBParaSite" id="Pan_g23773.t1">
    <property type="protein sequence ID" value="Pan_g23773.t1"/>
    <property type="gene ID" value="Pan_g23773"/>
</dbReference>